<dbReference type="PANTHER" id="PTHR43520">
    <property type="entry name" value="ATP7, ISOFORM B"/>
    <property type="match status" value="1"/>
</dbReference>
<feature type="transmembrane region" description="Helical" evidence="21">
    <location>
        <begin position="90"/>
        <end position="111"/>
    </location>
</feature>
<keyword evidence="13" id="KW-1278">Translocase</keyword>
<keyword evidence="14 21" id="KW-1133">Transmembrane helix</keyword>
<dbReference type="GO" id="GO:0005507">
    <property type="term" value="F:copper ion binding"/>
    <property type="evidence" value="ECO:0007669"/>
    <property type="project" value="InterPro"/>
</dbReference>
<dbReference type="NCBIfam" id="TIGR01525">
    <property type="entry name" value="ATPase-IB_hvy"/>
    <property type="match status" value="1"/>
</dbReference>
<keyword evidence="12" id="KW-0460">Magnesium</keyword>
<dbReference type="GO" id="GO:0005524">
    <property type="term" value="F:ATP binding"/>
    <property type="evidence" value="ECO:0007669"/>
    <property type="project" value="UniProtKB-UniRule"/>
</dbReference>
<evidence type="ECO:0000256" key="10">
    <source>
        <dbReference type="ARBA" id="ARBA00022796"/>
    </source>
</evidence>
<dbReference type="InterPro" id="IPR036163">
    <property type="entry name" value="HMA_dom_sf"/>
</dbReference>
<dbReference type="InterPro" id="IPR006121">
    <property type="entry name" value="HMA_dom"/>
</dbReference>
<evidence type="ECO:0000256" key="21">
    <source>
        <dbReference type="RuleBase" id="RU362081"/>
    </source>
</evidence>
<dbReference type="Pfam" id="PF00403">
    <property type="entry name" value="HMA"/>
    <property type="match status" value="2"/>
</dbReference>
<dbReference type="SFLD" id="SFLDG00002">
    <property type="entry name" value="C1.7:_P-type_atpase_like"/>
    <property type="match status" value="1"/>
</dbReference>
<feature type="transmembrane region" description="Helical" evidence="21">
    <location>
        <begin position="352"/>
        <end position="373"/>
    </location>
</feature>
<dbReference type="Gene3D" id="3.30.70.100">
    <property type="match status" value="2"/>
</dbReference>
<keyword evidence="15" id="KW-0186">Copper</keyword>
<feature type="transmembrane region" description="Helical" evidence="21">
    <location>
        <begin position="123"/>
        <end position="142"/>
    </location>
</feature>
<dbReference type="CDD" id="cd02094">
    <property type="entry name" value="P-type_ATPase_Cu-like"/>
    <property type="match status" value="1"/>
</dbReference>
<feature type="transmembrane region" description="Helical" evidence="21">
    <location>
        <begin position="688"/>
        <end position="711"/>
    </location>
</feature>
<dbReference type="Gene3D" id="3.40.1110.10">
    <property type="entry name" value="Calcium-transporting ATPase, cytoplasmic domain N"/>
    <property type="match status" value="1"/>
</dbReference>
<evidence type="ECO:0000256" key="1">
    <source>
        <dbReference type="ARBA" id="ARBA00004651"/>
    </source>
</evidence>
<dbReference type="SFLD" id="SFLDS00003">
    <property type="entry name" value="Haloacid_Dehalogenase"/>
    <property type="match status" value="1"/>
</dbReference>
<dbReference type="PANTHER" id="PTHR43520:SF8">
    <property type="entry name" value="P-TYPE CU(+) TRANSPORTER"/>
    <property type="match status" value="1"/>
</dbReference>
<evidence type="ECO:0000256" key="8">
    <source>
        <dbReference type="ARBA" id="ARBA00022737"/>
    </source>
</evidence>
<dbReference type="Gene3D" id="2.70.150.10">
    <property type="entry name" value="Calcium-transporting ATPase, cytoplasmic transduction domain A"/>
    <property type="match status" value="1"/>
</dbReference>
<evidence type="ECO:0000256" key="12">
    <source>
        <dbReference type="ARBA" id="ARBA00022842"/>
    </source>
</evidence>
<dbReference type="PRINTS" id="PR00119">
    <property type="entry name" value="CATATPASE"/>
</dbReference>
<dbReference type="SUPFAM" id="SSF56784">
    <property type="entry name" value="HAD-like"/>
    <property type="match status" value="1"/>
</dbReference>
<evidence type="ECO:0000313" key="24">
    <source>
        <dbReference type="Proteomes" id="UP000824109"/>
    </source>
</evidence>
<feature type="transmembrane region" description="Helical" evidence="21">
    <location>
        <begin position="162"/>
        <end position="186"/>
    </location>
</feature>
<dbReference type="NCBIfam" id="TIGR01512">
    <property type="entry name" value="ATPase-IB2_Cd"/>
    <property type="match status" value="1"/>
</dbReference>
<feature type="domain" description="HMA" evidence="22">
    <location>
        <begin position="786"/>
        <end position="851"/>
    </location>
</feature>
<keyword evidence="8" id="KW-0677">Repeat</keyword>
<dbReference type="InterPro" id="IPR027256">
    <property type="entry name" value="P-typ_ATPase_IB"/>
</dbReference>
<evidence type="ECO:0000256" key="3">
    <source>
        <dbReference type="ARBA" id="ARBA00012517"/>
    </source>
</evidence>
<evidence type="ECO:0000313" key="23">
    <source>
        <dbReference type="EMBL" id="HIU57168.1"/>
    </source>
</evidence>
<keyword evidence="10" id="KW-0187">Copper transport</keyword>
<evidence type="ECO:0000256" key="13">
    <source>
        <dbReference type="ARBA" id="ARBA00022967"/>
    </source>
</evidence>
<dbReference type="NCBIfam" id="TIGR01494">
    <property type="entry name" value="ATPase_P-type"/>
    <property type="match status" value="1"/>
</dbReference>
<gene>
    <name evidence="23" type="primary">cadA</name>
    <name evidence="23" type="ORF">IAA61_05065</name>
</gene>
<dbReference type="Gene3D" id="3.40.50.1000">
    <property type="entry name" value="HAD superfamily/HAD-like"/>
    <property type="match status" value="1"/>
</dbReference>
<evidence type="ECO:0000256" key="18">
    <source>
        <dbReference type="ARBA" id="ARBA00029719"/>
    </source>
</evidence>
<dbReference type="NCBIfam" id="TIGR00003">
    <property type="entry name" value="copper ion binding protein"/>
    <property type="match status" value="2"/>
</dbReference>
<reference evidence="23" key="1">
    <citation type="submission" date="2020-10" db="EMBL/GenBank/DDBJ databases">
        <authorList>
            <person name="Gilroy R."/>
        </authorList>
    </citation>
    <scope>NUCLEOTIDE SEQUENCE</scope>
    <source>
        <strain evidence="23">USAMLcec3-3695</strain>
    </source>
</reference>
<dbReference type="GO" id="GO:0043682">
    <property type="term" value="F:P-type divalent copper transporter activity"/>
    <property type="evidence" value="ECO:0007669"/>
    <property type="project" value="TreeGrafter"/>
</dbReference>
<dbReference type="InterPro" id="IPR036412">
    <property type="entry name" value="HAD-like_sf"/>
</dbReference>
<evidence type="ECO:0000256" key="2">
    <source>
        <dbReference type="ARBA" id="ARBA00006024"/>
    </source>
</evidence>
<dbReference type="EC" id="7.2.2.8" evidence="3"/>
<evidence type="ECO:0000256" key="4">
    <source>
        <dbReference type="ARBA" id="ARBA00015102"/>
    </source>
</evidence>
<dbReference type="PROSITE" id="PS50846">
    <property type="entry name" value="HMA_2"/>
    <property type="match status" value="2"/>
</dbReference>
<organism evidence="23 24">
    <name type="scientific">Candidatus Ornithomonoglobus merdipullorum</name>
    <dbReference type="NCBI Taxonomy" id="2840895"/>
    <lineage>
        <taxon>Bacteria</taxon>
        <taxon>Bacillati</taxon>
        <taxon>Bacillota</taxon>
        <taxon>Clostridia</taxon>
        <taxon>Candidatus Ornithomonoglobus</taxon>
    </lineage>
</organism>
<evidence type="ECO:0000256" key="20">
    <source>
        <dbReference type="ARBA" id="ARBA00049289"/>
    </source>
</evidence>
<evidence type="ECO:0000256" key="16">
    <source>
        <dbReference type="ARBA" id="ARBA00023065"/>
    </source>
</evidence>
<dbReference type="SFLD" id="SFLDF00027">
    <property type="entry name" value="p-type_atpase"/>
    <property type="match status" value="1"/>
</dbReference>
<dbReference type="Pfam" id="PF00702">
    <property type="entry name" value="Hydrolase"/>
    <property type="match status" value="1"/>
</dbReference>
<comment type="subcellular location">
    <subcellularLocation>
        <location evidence="1">Cell membrane</location>
        <topology evidence="1">Multi-pass membrane protein</topology>
    </subcellularLocation>
</comment>
<dbReference type="GO" id="GO:0005886">
    <property type="term" value="C:plasma membrane"/>
    <property type="evidence" value="ECO:0007669"/>
    <property type="project" value="UniProtKB-SubCell"/>
</dbReference>
<dbReference type="PRINTS" id="PR00943">
    <property type="entry name" value="CUATPASE"/>
</dbReference>
<dbReference type="InterPro" id="IPR023299">
    <property type="entry name" value="ATPase_P-typ_cyto_dom_N"/>
</dbReference>
<dbReference type="SUPFAM" id="SSF55008">
    <property type="entry name" value="HMA, heavy metal-associated domain"/>
    <property type="match status" value="2"/>
</dbReference>
<evidence type="ECO:0000256" key="9">
    <source>
        <dbReference type="ARBA" id="ARBA00022741"/>
    </source>
</evidence>
<feature type="domain" description="HMA" evidence="22">
    <location>
        <begin position="1"/>
        <end position="67"/>
    </location>
</feature>
<dbReference type="AlphaFoldDB" id="A0A9D1MBQ4"/>
<evidence type="ECO:0000256" key="19">
    <source>
        <dbReference type="ARBA" id="ARBA00033239"/>
    </source>
</evidence>
<keyword evidence="6 21" id="KW-0812">Transmembrane</keyword>
<dbReference type="InterPro" id="IPR023214">
    <property type="entry name" value="HAD_sf"/>
</dbReference>
<evidence type="ECO:0000256" key="7">
    <source>
        <dbReference type="ARBA" id="ARBA00022723"/>
    </source>
</evidence>
<keyword evidence="21" id="KW-1003">Cell membrane</keyword>
<dbReference type="EMBL" id="DVNB01000051">
    <property type="protein sequence ID" value="HIU57168.1"/>
    <property type="molecule type" value="Genomic_DNA"/>
</dbReference>
<evidence type="ECO:0000256" key="11">
    <source>
        <dbReference type="ARBA" id="ARBA00022840"/>
    </source>
</evidence>
<feature type="transmembrane region" description="Helical" evidence="21">
    <location>
        <begin position="198"/>
        <end position="218"/>
    </location>
</feature>
<comment type="caution">
    <text evidence="23">The sequence shown here is derived from an EMBL/GenBank/DDBJ whole genome shotgun (WGS) entry which is preliminary data.</text>
</comment>
<dbReference type="NCBIfam" id="TIGR01511">
    <property type="entry name" value="ATPase-IB1_Cu"/>
    <property type="match status" value="1"/>
</dbReference>
<evidence type="ECO:0000256" key="17">
    <source>
        <dbReference type="ARBA" id="ARBA00023136"/>
    </source>
</evidence>
<proteinExistence type="inferred from homology"/>
<evidence type="ECO:0000256" key="14">
    <source>
        <dbReference type="ARBA" id="ARBA00022989"/>
    </source>
</evidence>
<evidence type="ECO:0000256" key="5">
    <source>
        <dbReference type="ARBA" id="ARBA00022448"/>
    </source>
</evidence>
<dbReference type="CDD" id="cd00371">
    <property type="entry name" value="HMA"/>
    <property type="match status" value="2"/>
</dbReference>
<dbReference type="FunFam" id="3.30.70.100:FF:000005">
    <property type="entry name" value="Copper-exporting P-type ATPase A"/>
    <property type="match status" value="1"/>
</dbReference>
<feature type="transmembrane region" description="Helical" evidence="21">
    <location>
        <begin position="717"/>
        <end position="739"/>
    </location>
</feature>
<reference evidence="23" key="2">
    <citation type="journal article" date="2021" name="PeerJ">
        <title>Extensive microbial diversity within the chicken gut microbiome revealed by metagenomics and culture.</title>
        <authorList>
            <person name="Gilroy R."/>
            <person name="Ravi A."/>
            <person name="Getino M."/>
            <person name="Pursley I."/>
            <person name="Horton D.L."/>
            <person name="Alikhan N.F."/>
            <person name="Baker D."/>
            <person name="Gharbi K."/>
            <person name="Hall N."/>
            <person name="Watson M."/>
            <person name="Adriaenssens E.M."/>
            <person name="Foster-Nyarko E."/>
            <person name="Jarju S."/>
            <person name="Secka A."/>
            <person name="Antonio M."/>
            <person name="Oren A."/>
            <person name="Chaudhuri R.R."/>
            <person name="La Ragione R."/>
            <person name="Hildebrand F."/>
            <person name="Pallen M.J."/>
        </authorList>
    </citation>
    <scope>NUCLEOTIDE SEQUENCE</scope>
    <source>
        <strain evidence="23">USAMLcec3-3695</strain>
    </source>
</reference>
<dbReference type="Proteomes" id="UP000824109">
    <property type="component" value="Unassembled WGS sequence"/>
</dbReference>
<keyword evidence="11 21" id="KW-0067">ATP-binding</keyword>
<dbReference type="SUPFAM" id="SSF81653">
    <property type="entry name" value="Calcium ATPase, transduction domain A"/>
    <property type="match status" value="1"/>
</dbReference>
<keyword evidence="9 21" id="KW-0547">Nucleotide-binding</keyword>
<dbReference type="Pfam" id="PF00122">
    <property type="entry name" value="E1-E2_ATPase"/>
    <property type="match status" value="1"/>
</dbReference>
<protein>
    <recommendedName>
        <fullName evidence="4">Copper-exporting P-type ATPase</fullName>
        <ecNumber evidence="3">7.2.2.8</ecNumber>
    </recommendedName>
    <alternativeName>
        <fullName evidence="18">Copper-exporting P-type ATPase A</fullName>
    </alternativeName>
    <alternativeName>
        <fullName evidence="19">Cu(+)-exporting ATPase</fullName>
    </alternativeName>
</protein>
<keyword evidence="17 21" id="KW-0472">Membrane</keyword>
<dbReference type="InterPro" id="IPR017969">
    <property type="entry name" value="Heavy-metal-associated_CS"/>
</dbReference>
<dbReference type="GO" id="GO:0140581">
    <property type="term" value="F:P-type monovalent copper transporter activity"/>
    <property type="evidence" value="ECO:0007669"/>
    <property type="project" value="UniProtKB-EC"/>
</dbReference>
<feature type="transmembrane region" description="Helical" evidence="21">
    <location>
        <begin position="379"/>
        <end position="401"/>
    </location>
</feature>
<comment type="catalytic activity">
    <reaction evidence="20">
        <text>Cu(+)(in) + ATP + H2O = Cu(+)(out) + ADP + phosphate + H(+)</text>
        <dbReference type="Rhea" id="RHEA:25792"/>
        <dbReference type="ChEBI" id="CHEBI:15377"/>
        <dbReference type="ChEBI" id="CHEBI:15378"/>
        <dbReference type="ChEBI" id="CHEBI:30616"/>
        <dbReference type="ChEBI" id="CHEBI:43474"/>
        <dbReference type="ChEBI" id="CHEBI:49552"/>
        <dbReference type="ChEBI" id="CHEBI:456216"/>
        <dbReference type="EC" id="7.2.2.8"/>
    </reaction>
</comment>
<evidence type="ECO:0000256" key="15">
    <source>
        <dbReference type="ARBA" id="ARBA00023008"/>
    </source>
</evidence>
<dbReference type="InterPro" id="IPR059000">
    <property type="entry name" value="ATPase_P-type_domA"/>
</dbReference>
<dbReference type="GO" id="GO:0055070">
    <property type="term" value="P:copper ion homeostasis"/>
    <property type="evidence" value="ECO:0007669"/>
    <property type="project" value="TreeGrafter"/>
</dbReference>
<dbReference type="InterPro" id="IPR044492">
    <property type="entry name" value="P_typ_ATPase_HD_dom"/>
</dbReference>
<dbReference type="PROSITE" id="PS00154">
    <property type="entry name" value="ATPASE_E1_E2"/>
    <property type="match status" value="1"/>
</dbReference>
<keyword evidence="5" id="KW-0813">Transport</keyword>
<dbReference type="PROSITE" id="PS01047">
    <property type="entry name" value="HMA_1"/>
    <property type="match status" value="2"/>
</dbReference>
<sequence>MTENFDVTGMSCAACSAHVEKSVGAVAGVRSVAVNLLQNSMKVDFDESKTNTAEIIAAVESGGYGASVKGEAKAEQKPAESEQKSMKRRIIVSVVFLIPLMYISMGHMFGLPFLSVFDKTENAAAFAFTQFLLTLPIIGVNIKYFVNGFKSLFHRAPNMDSLIAIGSGASEIYGIAAIYIIAHALGTGDHAAAHEMMMNLYFESAAMILTLITLGKYLESRAKGRTSDAIEKLVKLMPDTAVVERGGREETVKVGDIRPGEVIIVKAGSAIPLDGIIREGTAAIDESAITGESIPVEKTAGDSVTGATVSKSGFMKIEVTRTGSDTTLAKIISLVEEASSSKAPIARLADKIAGVFVPVVIGIALLAFVIWMICGAEFSFALNMGISVLVISCPCALGLATPTAIMVGTGRGANYGILVKSAEALETLHNVDTVVFDKTGTITEGRPAVTDVIAADGVSEAELLTFAGAVEAKSEHPLSVAISERCAGMSLPEVTDFKQIAGRGLSGMIDGAEILAGNAKLMRDNGIAFYEDDSLASEGKTQLYFARGGRYLGTIAVADEIKENSAAAIAELDKMSIRSVMITGDNETTARAVAKRAGISEVIAGVLPADKDRHIREIQNQGSCAAMVGDGINDAPALMRADVGVAIGAGTDIAIESADIVLMHNDIADVPRAIKLSRAVIKNIKENLFWAFFYNVCGIPIAAGVLFPAFGLKLNPMIGALAMSFSSVFVVSNALRLRFFDPDKAKHLRTGARKKDPAPCPEGSCPIAAAAEKVSENINVKENKTMKKTIKINGMMCSHCTGRVSDALNAIDGVTAEVSLDNGGQAIVEAAAGVTDDMLKKAVSDAGYEVTGIE</sequence>
<dbReference type="SUPFAM" id="SSF81665">
    <property type="entry name" value="Calcium ATPase, transmembrane domain M"/>
    <property type="match status" value="1"/>
</dbReference>
<name>A0A9D1MBQ4_9FIRM</name>
<dbReference type="InterPro" id="IPR023298">
    <property type="entry name" value="ATPase_P-typ_TM_dom_sf"/>
</dbReference>
<dbReference type="InterPro" id="IPR006122">
    <property type="entry name" value="HMA_Cu_ion-bd"/>
</dbReference>
<accession>A0A9D1MBQ4</accession>
<dbReference type="InterPro" id="IPR008250">
    <property type="entry name" value="ATPase_P-typ_transduc_dom_A_sf"/>
</dbReference>
<keyword evidence="7 21" id="KW-0479">Metal-binding</keyword>
<dbReference type="FunFam" id="2.70.150.10:FF:000002">
    <property type="entry name" value="Copper-transporting ATPase 1, putative"/>
    <property type="match status" value="1"/>
</dbReference>
<keyword evidence="16" id="KW-0406">Ion transport</keyword>
<evidence type="ECO:0000259" key="22">
    <source>
        <dbReference type="PROSITE" id="PS50846"/>
    </source>
</evidence>
<evidence type="ECO:0000256" key="6">
    <source>
        <dbReference type="ARBA" id="ARBA00022692"/>
    </source>
</evidence>
<dbReference type="GO" id="GO:0016887">
    <property type="term" value="F:ATP hydrolysis activity"/>
    <property type="evidence" value="ECO:0007669"/>
    <property type="project" value="InterPro"/>
</dbReference>
<comment type="similarity">
    <text evidence="2 21">Belongs to the cation transport ATPase (P-type) (TC 3.A.3) family. Type IB subfamily.</text>
</comment>
<dbReference type="InterPro" id="IPR001757">
    <property type="entry name" value="P_typ_ATPase"/>
</dbReference>
<dbReference type="InterPro" id="IPR018303">
    <property type="entry name" value="ATPase_P-typ_P_site"/>
</dbReference>